<name>A0A0B2WM07_METAS</name>
<dbReference type="PANTHER" id="PTHR12905">
    <property type="entry name" value="METALLOPHOSPHOESTERASE"/>
    <property type="match status" value="1"/>
</dbReference>
<dbReference type="InterPro" id="IPR051693">
    <property type="entry name" value="UPF0046_metallophosphoest"/>
</dbReference>
<dbReference type="InterPro" id="IPR029052">
    <property type="entry name" value="Metallo-depent_PP-like"/>
</dbReference>
<dbReference type="GeneID" id="63742514"/>
<dbReference type="GO" id="GO:0016787">
    <property type="term" value="F:hydrolase activity"/>
    <property type="evidence" value="ECO:0007669"/>
    <property type="project" value="InterPro"/>
</dbReference>
<dbReference type="InterPro" id="IPR004843">
    <property type="entry name" value="Calcineurin-like_PHP"/>
</dbReference>
<gene>
    <name evidence="2" type="ORF">MAM_08059</name>
</gene>
<comment type="caution">
    <text evidence="2">The sequence shown here is derived from an EMBL/GenBank/DDBJ whole genome shotgun (WGS) entry which is preliminary data.</text>
</comment>
<evidence type="ECO:0000313" key="3">
    <source>
        <dbReference type="Proteomes" id="UP000030816"/>
    </source>
</evidence>
<dbReference type="Proteomes" id="UP000030816">
    <property type="component" value="Unassembled WGS sequence"/>
</dbReference>
<reference evidence="2 3" key="1">
    <citation type="journal article" date="2014" name="Proc. Natl. Acad. Sci. U.S.A.">
        <title>Trajectory and genomic determinants of fungal-pathogen speciation and host adaptation.</title>
        <authorList>
            <person name="Hu X."/>
            <person name="Xiao G."/>
            <person name="Zheng P."/>
            <person name="Shang Y."/>
            <person name="Su Y."/>
            <person name="Zhang X."/>
            <person name="Liu X."/>
            <person name="Zhan S."/>
            <person name="St Leger R.J."/>
            <person name="Wang C."/>
        </authorList>
    </citation>
    <scope>NUCLEOTIDE SEQUENCE [LARGE SCALE GENOMIC DNA]</scope>
    <source>
        <strain evidence="2 3">ARSEF 1941</strain>
    </source>
</reference>
<dbReference type="AlphaFoldDB" id="A0A0B2WM07"/>
<dbReference type="OrthoDB" id="630188at2759"/>
<proteinExistence type="predicted"/>
<accession>A0A0B2WM07</accession>
<dbReference type="Pfam" id="PF00149">
    <property type="entry name" value="Metallophos"/>
    <property type="match status" value="1"/>
</dbReference>
<dbReference type="SUPFAM" id="SSF56300">
    <property type="entry name" value="Metallo-dependent phosphatases"/>
    <property type="match status" value="1"/>
</dbReference>
<keyword evidence="3" id="KW-1185">Reference proteome</keyword>
<organism evidence="2 3">
    <name type="scientific">Metarhizium album (strain ARSEF 1941)</name>
    <dbReference type="NCBI Taxonomy" id="1081103"/>
    <lineage>
        <taxon>Eukaryota</taxon>
        <taxon>Fungi</taxon>
        <taxon>Dikarya</taxon>
        <taxon>Ascomycota</taxon>
        <taxon>Pezizomycotina</taxon>
        <taxon>Sordariomycetes</taxon>
        <taxon>Hypocreomycetidae</taxon>
        <taxon>Hypocreales</taxon>
        <taxon>Clavicipitaceae</taxon>
        <taxon>Metarhizium</taxon>
    </lineage>
</organism>
<dbReference type="EMBL" id="AZHE01000042">
    <property type="protein sequence ID" value="KHN94050.1"/>
    <property type="molecule type" value="Genomic_DNA"/>
</dbReference>
<evidence type="ECO:0000259" key="1">
    <source>
        <dbReference type="Pfam" id="PF00149"/>
    </source>
</evidence>
<sequence length="218" mass="24493">MTQQQIRFLVLSDTHDHAFPVAASLPAVDVVIHCGDLTMIGGLSNYRRALDSLAACPAEIKLVIPGNHDVSLDPEWWDENLDSDDDKDEPVRARALFTLDEYTRCGVRFLDEGTHEIALHDGRSFKVYASQYTPAFSGYAFGYSPEEDRFNGTGRRIPDDEVERGQLTDSTLVGDMKTANSNILDVHDCGKQSRGLSPRCTALDIYMKDTAYRWQRFI</sequence>
<feature type="domain" description="Calcineurin-like phosphoesterase" evidence="1">
    <location>
        <begin position="6"/>
        <end position="105"/>
    </location>
</feature>
<protein>
    <submittedName>
        <fullName evidence="2">Ser/Thr protein phosphatase family protein</fullName>
    </submittedName>
</protein>
<dbReference type="RefSeq" id="XP_040675116.1">
    <property type="nucleotide sequence ID" value="XM_040826857.1"/>
</dbReference>
<dbReference type="HOGENOM" id="CLU_1267162_0_0_1"/>
<dbReference type="PANTHER" id="PTHR12905:SF0">
    <property type="entry name" value="CALCINEURIN-LIKE PHOSPHOESTERASE DOMAIN-CONTAINING PROTEIN"/>
    <property type="match status" value="1"/>
</dbReference>
<evidence type="ECO:0000313" key="2">
    <source>
        <dbReference type="EMBL" id="KHN94050.1"/>
    </source>
</evidence>
<dbReference type="Gene3D" id="3.60.21.10">
    <property type="match status" value="1"/>
</dbReference>